<organism evidence="1 2">
    <name type="scientific">Enterocloster bolteae (strain ATCC BAA-613 / DSM 15670 / CCUG 46953 / JCM 12243 / WAL 16351)</name>
    <name type="common">Clostridium bolteae</name>
    <dbReference type="NCBI Taxonomy" id="411902"/>
    <lineage>
        <taxon>Bacteria</taxon>
        <taxon>Bacillati</taxon>
        <taxon>Bacillota</taxon>
        <taxon>Clostridia</taxon>
        <taxon>Lachnospirales</taxon>
        <taxon>Lachnospiraceae</taxon>
        <taxon>Enterocloster</taxon>
    </lineage>
</organism>
<evidence type="ECO:0000313" key="2">
    <source>
        <dbReference type="Proteomes" id="UP000005396"/>
    </source>
</evidence>
<gene>
    <name evidence="1" type="ORF">CLOBOL_04239</name>
</gene>
<dbReference type="PaxDb" id="411902-CLOBOL_04239"/>
<sequence length="35" mass="4034">MDAIIIVPAMDQANMVYLYQPQKKGSWGGRYTMQQ</sequence>
<dbReference type="EMBL" id="ABCC02000034">
    <property type="protein sequence ID" value="EDP15318.1"/>
    <property type="molecule type" value="Genomic_DNA"/>
</dbReference>
<protein>
    <submittedName>
        <fullName evidence="1">Uncharacterized protein</fullName>
    </submittedName>
</protein>
<dbReference type="AlphaFoldDB" id="A8RVC1"/>
<comment type="caution">
    <text evidence="1">The sequence shown here is derived from an EMBL/GenBank/DDBJ whole genome shotgun (WGS) entry which is preliminary data.</text>
</comment>
<evidence type="ECO:0000313" key="1">
    <source>
        <dbReference type="EMBL" id="EDP15318.1"/>
    </source>
</evidence>
<reference evidence="1 2" key="1">
    <citation type="submission" date="2007-08" db="EMBL/GenBank/DDBJ databases">
        <authorList>
            <person name="Fulton L."/>
            <person name="Clifton S."/>
            <person name="Fulton B."/>
            <person name="Xu J."/>
            <person name="Minx P."/>
            <person name="Pepin K.H."/>
            <person name="Johnson M."/>
            <person name="Thiruvilangam P."/>
            <person name="Bhonagiri V."/>
            <person name="Nash W.E."/>
            <person name="Mardis E.R."/>
            <person name="Wilson R.K."/>
        </authorList>
    </citation>
    <scope>NUCLEOTIDE SEQUENCE [LARGE SCALE GENOMIC DNA]</scope>
    <source>
        <strain evidence="2">ATCC BAA-613 / DSM 15670 / CCUG 46953 / JCM 12243 / WAL 16351</strain>
    </source>
</reference>
<dbReference type="HOGENOM" id="CLU_3364172_0_0_9"/>
<name>A8RVC1_ENTBW</name>
<accession>A8RVC1</accession>
<proteinExistence type="predicted"/>
<dbReference type="Proteomes" id="UP000005396">
    <property type="component" value="Unassembled WGS sequence"/>
</dbReference>
<reference evidence="1 2" key="2">
    <citation type="submission" date="2007-09" db="EMBL/GenBank/DDBJ databases">
        <title>Draft genome sequence of Clostridium bolteae (ATCC BAA-613).</title>
        <authorList>
            <person name="Sudarsanam P."/>
            <person name="Ley R."/>
            <person name="Guruge J."/>
            <person name="Turnbaugh P.J."/>
            <person name="Mahowald M."/>
            <person name="Liep D."/>
            <person name="Gordon J."/>
        </authorList>
    </citation>
    <scope>NUCLEOTIDE SEQUENCE [LARGE SCALE GENOMIC DNA]</scope>
    <source>
        <strain evidence="2">ATCC BAA-613 / DSM 15670 / CCUG 46953 / JCM 12243 / WAL 16351</strain>
    </source>
</reference>